<dbReference type="STRING" id="698757.Pogu_1154"/>
<accession>H6QA59</accession>
<dbReference type="CDD" id="cd09728">
    <property type="entry name" value="Csx1_III-U"/>
    <property type="match status" value="1"/>
</dbReference>
<proteinExistence type="predicted"/>
<dbReference type="Pfam" id="PF22230">
    <property type="entry name" value="Csx1_CARF"/>
    <property type="match status" value="1"/>
</dbReference>
<dbReference type="PANTHER" id="PTHR37169">
    <property type="entry name" value="CRISPR SYSTEM ENDORIBONUCLEASE CSX1-RELATED"/>
    <property type="match status" value="1"/>
</dbReference>
<dbReference type="InterPro" id="IPR052875">
    <property type="entry name" value="CRISPR_assoc_ribonuclease"/>
</dbReference>
<dbReference type="PANTHER" id="PTHR37169:SF1">
    <property type="entry name" value="CRISPR SYSTEM ENDORIBONUCLEASE CSX1"/>
    <property type="match status" value="1"/>
</dbReference>
<evidence type="ECO:0000313" key="2">
    <source>
        <dbReference type="EMBL" id="AFA39181.1"/>
    </source>
</evidence>
<dbReference type="NCBIfam" id="TIGR02549">
    <property type="entry name" value="CRISPR_DxTHG"/>
    <property type="match status" value="1"/>
</dbReference>
<reference evidence="2 3" key="1">
    <citation type="journal article" date="2012" name="Stand. Genomic Sci.">
        <title>Complete genome sequence of Pyrobaculum oguniense.</title>
        <authorList>
            <person name="Bernick D.L."/>
            <person name="Karplus K."/>
            <person name="Lui L.M."/>
            <person name="Coker J.K."/>
            <person name="Murphy J.N."/>
            <person name="Chan P.P."/>
            <person name="Cozen A.E."/>
            <person name="Lowe T.M."/>
        </authorList>
    </citation>
    <scope>NUCLEOTIDE SEQUENCE [LARGE SCALE GENOMIC DNA]</scope>
    <source>
        <strain evidence="2 3">TE7</strain>
    </source>
</reference>
<gene>
    <name evidence="2" type="ordered locus">Pogu_1154</name>
</gene>
<dbReference type="InterPro" id="IPR053857">
    <property type="entry name" value="Csx1_CARF"/>
</dbReference>
<evidence type="ECO:0000313" key="3">
    <source>
        <dbReference type="Proteomes" id="UP000009062"/>
    </source>
</evidence>
<dbReference type="KEGG" id="pog:Pogu_1154"/>
<dbReference type="EMBL" id="CP003316">
    <property type="protein sequence ID" value="AFA39181.1"/>
    <property type="molecule type" value="Genomic_DNA"/>
</dbReference>
<evidence type="ECO:0000259" key="1">
    <source>
        <dbReference type="Pfam" id="PF22230"/>
    </source>
</evidence>
<protein>
    <submittedName>
        <fullName evidence="2">CRISPR-associated DxTHG motif protein</fullName>
    </submittedName>
</protein>
<sequence>MRRLYFATWGNPLEWREVDYQCDGRGVRRGFASAVCAEADKYVVHVLDSVVTASGGGQGRPLNPHAVEAAKKVGLKVVEKNGAVHVEPPQCEKWREYARRYIEELLGKMGIEGTVVVTAAVGRLSNKTYRGTPDLILSELIWGLWQAVKELGEPKGQLDIHLDVTHGINFMPTAALWAARLVASIALAAGYDKVVLKAYNSTPNQWHYVEVFTEEIAHIQFPRPPRSPVAKALYYGAPIHYAHLCKEEQCHEPPTAEPTCVDNEVHYPQPRTTPLQLYEILLTQAGCPQSIPTLKQLKDWHLVKVLPPTASMVVRHELSAIQKALGRRKIGKCTKLIEILPYPAGDPNPCQDDNRNFVAHAGLLADHTELCPHGDDYQIKIEETTMKCLQK</sequence>
<organism evidence="2 3">
    <name type="scientific">Pyrobaculum oguniense (strain DSM 13380 / JCM 10595 / TE7)</name>
    <dbReference type="NCBI Taxonomy" id="698757"/>
    <lineage>
        <taxon>Archaea</taxon>
        <taxon>Thermoproteota</taxon>
        <taxon>Thermoprotei</taxon>
        <taxon>Thermoproteales</taxon>
        <taxon>Thermoproteaceae</taxon>
        <taxon>Pyrobaculum</taxon>
    </lineage>
</organism>
<dbReference type="AlphaFoldDB" id="H6QA59"/>
<keyword evidence="3" id="KW-1185">Reference proteome</keyword>
<dbReference type="Gene3D" id="3.40.50.10640">
    <property type="entry name" value="SSO1389-like"/>
    <property type="match status" value="1"/>
</dbReference>
<dbReference type="InterPro" id="IPR013383">
    <property type="entry name" value="CRISPR-assoc_prot_DxTHG_CS"/>
</dbReference>
<name>H6QA59_PYROT</name>
<feature type="domain" description="CRISPR system endoribonuclease Csx1 CARF" evidence="1">
    <location>
        <begin position="4"/>
        <end position="203"/>
    </location>
</feature>
<dbReference type="Proteomes" id="UP000009062">
    <property type="component" value="Chromosome"/>
</dbReference>
<dbReference type="HOGENOM" id="CLU_036468_0_0_2"/>
<dbReference type="eggNOG" id="arCOG03433">
    <property type="taxonomic scope" value="Archaea"/>
</dbReference>
<dbReference type="SUPFAM" id="SSF160980">
    <property type="entry name" value="SSO1389-like"/>
    <property type="match status" value="1"/>
</dbReference>